<evidence type="ECO:0000256" key="5">
    <source>
        <dbReference type="ARBA" id="ARBA00022832"/>
    </source>
</evidence>
<reference evidence="11 13" key="4">
    <citation type="journal article" date="2007" name="Genome Biol.">
        <title>Update of the Anopheles gambiae PEST genome assembly.</title>
        <authorList>
            <person name="Sharakhova M.V."/>
            <person name="Hammond M.P."/>
            <person name="Lobo N.F."/>
            <person name="Krzywinski J."/>
            <person name="Unger M.F."/>
            <person name="Hillenmeyer M.E."/>
            <person name="Bruggner R.V."/>
            <person name="Birney E."/>
            <person name="Collins F.H."/>
        </authorList>
    </citation>
    <scope>NUCLEOTIDE SEQUENCE [LARGE SCALE GENOMIC DNA]</scope>
    <source>
        <strain evidence="11 13">PEST</strain>
    </source>
</reference>
<keyword evidence="7" id="KW-0560">Oxidoreductase</keyword>
<evidence type="ECO:0000256" key="7">
    <source>
        <dbReference type="ARBA" id="ARBA00023002"/>
    </source>
</evidence>
<evidence type="ECO:0000313" key="12">
    <source>
        <dbReference type="EnsemblMetazoa" id="AGAP012720-PA"/>
    </source>
</evidence>
<reference evidence="11" key="5">
    <citation type="submission" date="2011-05" db="EMBL/GenBank/DDBJ databases">
        <authorList>
            <consortium name="VectorBase"/>
        </authorList>
    </citation>
    <scope>NUCLEOTIDE SEQUENCE</scope>
    <source>
        <strain evidence="11">PEST</strain>
    </source>
</reference>
<dbReference type="GO" id="GO:0005506">
    <property type="term" value="F:iron ion binding"/>
    <property type="evidence" value="ECO:0000318"/>
    <property type="project" value="GO_Central"/>
</dbReference>
<dbReference type="VEuPathDB" id="VectorBase:AGAMI1_000214"/>
<sequence length="159" mass="18520">MNRALMAIAVFLRRRLCRVRGDGRRTPPLVPPVVQGELPLRIILMCCYSIAGQNTIYDWVRDHRIHHKYSETNGDPHNANRGFLYAHVGWLMLRTSGVHQEGPADRYVRHRERSGRAVPPQFERTDRCAAVCAYRVCNRLYSPRQHLHRHSRAVRFTAL</sequence>
<dbReference type="STRING" id="7165.Q5TXP0"/>
<dbReference type="GO" id="GO:0005789">
    <property type="term" value="C:endoplasmic reticulum membrane"/>
    <property type="evidence" value="ECO:0000318"/>
    <property type="project" value="GO_Central"/>
</dbReference>
<dbReference type="VEuPathDB" id="VectorBase:AGAP012720"/>
<keyword evidence="9" id="KW-0472">Membrane</keyword>
<evidence type="ECO:0000256" key="3">
    <source>
        <dbReference type="ARBA" id="ARBA00022516"/>
    </source>
</evidence>
<evidence type="ECO:0000313" key="11">
    <source>
        <dbReference type="EMBL" id="EAL42152.3"/>
    </source>
</evidence>
<reference evidence="11 13" key="1">
    <citation type="journal article" date="2002" name="Science">
        <title>The genome sequence of the malaria mosquito Anopheles gambiae.</title>
        <authorList>
            <person name="Holt R.A."/>
            <person name="Subramanian G.M."/>
            <person name="Halpern A."/>
            <person name="Sutton G.G."/>
            <person name="Charlab R."/>
            <person name="Nusskern D.R."/>
            <person name="Wincker P."/>
            <person name="Clark A.G."/>
            <person name="Ribeiro J.M."/>
            <person name="Wides R."/>
            <person name="Salzberg S.L."/>
            <person name="Loftus B."/>
            <person name="Yandell M."/>
            <person name="Majoros W.H."/>
            <person name="Rusch D.B."/>
            <person name="Lai Z."/>
            <person name="Kraft C.L."/>
            <person name="Abril J.F."/>
            <person name="Anthouard V."/>
            <person name="Arensburger P."/>
            <person name="Atkinson P.W."/>
            <person name="Baden H."/>
            <person name="de Berardinis V."/>
            <person name="Baldwin D."/>
            <person name="Benes V."/>
            <person name="Biedler J."/>
            <person name="Blass C."/>
            <person name="Bolanos R."/>
            <person name="Boscus D."/>
            <person name="Barnstead M."/>
            <person name="Cai S."/>
            <person name="Center A."/>
            <person name="Chaturverdi K."/>
            <person name="Christophides G.K."/>
            <person name="Chrystal M.A."/>
            <person name="Clamp M."/>
            <person name="Cravchik A."/>
            <person name="Curwen V."/>
            <person name="Dana A."/>
            <person name="Delcher A."/>
            <person name="Dew I."/>
            <person name="Evans C.A."/>
            <person name="Flanigan M."/>
            <person name="Grundschober-Freimoser A."/>
            <person name="Friedli L."/>
            <person name="Gu Z."/>
            <person name="Guan P."/>
            <person name="Guigo R."/>
            <person name="Hillenmeyer M.E."/>
            <person name="Hladun S.L."/>
            <person name="Hogan J.R."/>
            <person name="Hong Y.S."/>
            <person name="Hoover J."/>
            <person name="Jaillon O."/>
            <person name="Ke Z."/>
            <person name="Kodira C."/>
            <person name="Kokoza E."/>
            <person name="Koutsos A."/>
            <person name="Letunic I."/>
            <person name="Levitsky A."/>
            <person name="Liang Y."/>
            <person name="Lin J.J."/>
            <person name="Lobo N.F."/>
            <person name="Lopez J.R."/>
            <person name="Malek J.A."/>
            <person name="McIntosh T.C."/>
            <person name="Meister S."/>
            <person name="Miller J."/>
            <person name="Mobarry C."/>
            <person name="Mongin E."/>
            <person name="Murphy S.D."/>
            <person name="O'Brochta D.A."/>
            <person name="Pfannkoch C."/>
            <person name="Qi R."/>
            <person name="Regier M.A."/>
            <person name="Remington K."/>
            <person name="Shao H."/>
            <person name="Sharakhova M.V."/>
            <person name="Sitter C.D."/>
            <person name="Shetty J."/>
            <person name="Smith T.J."/>
            <person name="Strong R."/>
            <person name="Sun J."/>
            <person name="Thomasova D."/>
            <person name="Ton L.Q."/>
            <person name="Topalis P."/>
            <person name="Tu Z."/>
            <person name="Unger M.F."/>
            <person name="Walenz B."/>
            <person name="Wang A."/>
            <person name="Wang J."/>
            <person name="Wang M."/>
            <person name="Wang X."/>
            <person name="Woodford K.J."/>
            <person name="Wortman J.R."/>
            <person name="Wu M."/>
            <person name="Yao A."/>
            <person name="Zdobnov E.M."/>
            <person name="Zhang H."/>
            <person name="Zhao Q."/>
            <person name="Zhao S."/>
            <person name="Zhu S.C."/>
            <person name="Zhimulev I."/>
            <person name="Coluzzi M."/>
            <person name="della Torre A."/>
            <person name="Roth C.W."/>
            <person name="Louis C."/>
            <person name="Kalush F."/>
            <person name="Mural R.J."/>
            <person name="Myers E.W."/>
            <person name="Adams M.D."/>
            <person name="Smith H.O."/>
            <person name="Broder S."/>
            <person name="Gardner M.J."/>
            <person name="Fraser C.M."/>
            <person name="Birney E."/>
            <person name="Bork P."/>
            <person name="Brey P.T."/>
            <person name="Venter J.C."/>
            <person name="Weissenbach J."/>
            <person name="Kafatos F.C."/>
            <person name="Collins F.H."/>
            <person name="Hoffman S.L."/>
        </authorList>
    </citation>
    <scope>NUCLEOTIDE SEQUENCE [LARGE SCALE GENOMIC DNA]</scope>
    <source>
        <strain evidence="11 13">PEST</strain>
    </source>
</reference>
<dbReference type="GO" id="GO:0006636">
    <property type="term" value="P:unsaturated fatty acid biosynthetic process"/>
    <property type="evidence" value="ECO:0000318"/>
    <property type="project" value="GO_Central"/>
</dbReference>
<dbReference type="PANTHER" id="PTHR11351">
    <property type="entry name" value="ACYL-COA DESATURASE"/>
    <property type="match status" value="1"/>
</dbReference>
<evidence type="ECO:0000313" key="13">
    <source>
        <dbReference type="Proteomes" id="UP000007062"/>
    </source>
</evidence>
<evidence type="ECO:0000256" key="8">
    <source>
        <dbReference type="ARBA" id="ARBA00023098"/>
    </source>
</evidence>
<protein>
    <submittedName>
        <fullName evidence="11">AGAP012720-PA</fullName>
    </submittedName>
</protein>
<organism evidence="11">
    <name type="scientific">Anopheles gambiae</name>
    <name type="common">African malaria mosquito</name>
    <dbReference type="NCBI Taxonomy" id="7165"/>
    <lineage>
        <taxon>Eukaryota</taxon>
        <taxon>Metazoa</taxon>
        <taxon>Ecdysozoa</taxon>
        <taxon>Arthropoda</taxon>
        <taxon>Hexapoda</taxon>
        <taxon>Insecta</taxon>
        <taxon>Pterygota</taxon>
        <taxon>Neoptera</taxon>
        <taxon>Endopterygota</taxon>
        <taxon>Diptera</taxon>
        <taxon>Nematocera</taxon>
        <taxon>Culicoidea</taxon>
        <taxon>Culicidae</taxon>
        <taxon>Anophelinae</taxon>
        <taxon>Anopheles</taxon>
    </lineage>
</organism>
<keyword evidence="6" id="KW-1133">Transmembrane helix</keyword>
<dbReference type="GO" id="GO:0004768">
    <property type="term" value="F:stearoyl-CoA 9-desaturase activity"/>
    <property type="evidence" value="ECO:0000318"/>
    <property type="project" value="GO_Central"/>
</dbReference>
<dbReference type="InterPro" id="IPR015876">
    <property type="entry name" value="Acyl-CoA_DS"/>
</dbReference>
<evidence type="ECO:0000256" key="10">
    <source>
        <dbReference type="ARBA" id="ARBA00023160"/>
    </source>
</evidence>
<keyword evidence="8" id="KW-0443">Lipid metabolism</keyword>
<comment type="subcellular location">
    <subcellularLocation>
        <location evidence="1">Membrane</location>
        <topology evidence="1">Multi-pass membrane protein</topology>
    </subcellularLocation>
</comment>
<keyword evidence="5" id="KW-0276">Fatty acid metabolism</keyword>
<reference evidence="11 13" key="3">
    <citation type="journal article" date="2004" name="Trends Parasitol.">
        <title>The Anopheles gambiae genome: an update.</title>
        <authorList>
            <person name="Mongin E."/>
            <person name="Louis C."/>
            <person name="Holt R.A."/>
            <person name="Birney E."/>
            <person name="Collins F.H."/>
        </authorList>
    </citation>
    <scope>NUCLEOTIDE SEQUENCE [LARGE SCALE GENOMIC DNA]</scope>
    <source>
        <strain evidence="11 13">PEST</strain>
    </source>
</reference>
<dbReference type="EMBL" id="AAAB01007815">
    <property type="protein sequence ID" value="EAL42152.3"/>
    <property type="molecule type" value="Genomic_DNA"/>
</dbReference>
<reference evidence="11" key="2">
    <citation type="submission" date="2002-03" db="EMBL/GenBank/DDBJ databases">
        <authorList>
            <consortium name="The Anopheles Genome Sequencing Consortium"/>
        </authorList>
    </citation>
    <scope>NUCLEOTIDE SEQUENCE</scope>
    <source>
        <strain evidence="11">PEST</strain>
    </source>
</reference>
<evidence type="ECO:0000256" key="9">
    <source>
        <dbReference type="ARBA" id="ARBA00023136"/>
    </source>
</evidence>
<proteinExistence type="inferred from homology"/>
<dbReference type="HOGENOM" id="CLU_1662283_0_0_1"/>
<evidence type="ECO:0000256" key="1">
    <source>
        <dbReference type="ARBA" id="ARBA00004141"/>
    </source>
</evidence>
<gene>
    <name evidence="11" type="ORF">AgaP_AGAP012720</name>
</gene>
<evidence type="ECO:0000256" key="6">
    <source>
        <dbReference type="ARBA" id="ARBA00022989"/>
    </source>
</evidence>
<accession>Q5TXP0</accession>
<keyword evidence="10" id="KW-0275">Fatty acid biosynthesis</keyword>
<dbReference type="Proteomes" id="UP000007062">
    <property type="component" value="Unassembled WGS sequence"/>
</dbReference>
<keyword evidence="4" id="KW-0812">Transmembrane</keyword>
<name>Q5TXP0_ANOGA</name>
<keyword evidence="3" id="KW-0444">Lipid biosynthesis</keyword>
<evidence type="ECO:0000256" key="2">
    <source>
        <dbReference type="ARBA" id="ARBA00009295"/>
    </source>
</evidence>
<dbReference type="EnsemblMetazoa" id="AGAP012720-RA">
    <property type="protein sequence ID" value="AGAP012720-PA"/>
    <property type="gene ID" value="AGAP012720"/>
</dbReference>
<evidence type="ECO:0000256" key="4">
    <source>
        <dbReference type="ARBA" id="ARBA00022692"/>
    </source>
</evidence>
<reference evidence="12" key="6">
    <citation type="submission" date="2020-05" db="UniProtKB">
        <authorList>
            <consortium name="EnsemblMetazoa"/>
        </authorList>
    </citation>
    <scope>IDENTIFICATION</scope>
    <source>
        <strain evidence="12">PEST</strain>
    </source>
</reference>
<keyword evidence="13" id="KW-1185">Reference proteome</keyword>
<dbReference type="eggNOG" id="KOG1600">
    <property type="taxonomic scope" value="Eukaryota"/>
</dbReference>
<dbReference type="AlphaFoldDB" id="Q5TXP0"/>
<dbReference type="PANTHER" id="PTHR11351:SF21">
    <property type="entry name" value="GH07782P"/>
    <property type="match status" value="1"/>
</dbReference>
<comment type="similarity">
    <text evidence="2">Belongs to the fatty acid desaturase type 1 family.</text>
</comment>
<dbReference type="PaxDb" id="7165-AGAP012720-PA"/>